<accession>A0A4Q9ECZ5</accession>
<evidence type="ECO:0000313" key="4">
    <source>
        <dbReference type="Proteomes" id="UP000293380"/>
    </source>
</evidence>
<evidence type="ECO:0000256" key="2">
    <source>
        <dbReference type="SAM" id="SignalP"/>
    </source>
</evidence>
<proteinExistence type="predicted"/>
<feature type="chain" id="PRO_5020633708" evidence="2">
    <location>
        <begin position="21"/>
        <end position="180"/>
    </location>
</feature>
<name>A0A4Q9ECZ5_9GAMM</name>
<evidence type="ECO:0000313" key="3">
    <source>
        <dbReference type="EMBL" id="TBM21241.1"/>
    </source>
</evidence>
<evidence type="ECO:0000256" key="1">
    <source>
        <dbReference type="SAM" id="MobiDB-lite"/>
    </source>
</evidence>
<protein>
    <submittedName>
        <fullName evidence="3">Uncharacterized protein</fullName>
    </submittedName>
</protein>
<organism evidence="3 4">
    <name type="scientific">Hafnia paralvei</name>
    <dbReference type="NCBI Taxonomy" id="546367"/>
    <lineage>
        <taxon>Bacteria</taxon>
        <taxon>Pseudomonadati</taxon>
        <taxon>Pseudomonadota</taxon>
        <taxon>Gammaproteobacteria</taxon>
        <taxon>Enterobacterales</taxon>
        <taxon>Hafniaceae</taxon>
        <taxon>Hafnia</taxon>
    </lineage>
</organism>
<keyword evidence="2" id="KW-0732">Signal</keyword>
<dbReference type="RefSeq" id="WP_130960547.1">
    <property type="nucleotide sequence ID" value="NZ_SITD01000068.1"/>
</dbReference>
<dbReference type="AlphaFoldDB" id="A0A4Q9ECZ5"/>
<gene>
    <name evidence="3" type="ORF">EYY89_20500</name>
</gene>
<feature type="region of interest" description="Disordered" evidence="1">
    <location>
        <begin position="107"/>
        <end position="132"/>
    </location>
</feature>
<sequence>MKRKITFIAAVIASSFIGMAQAHLNLADALGGSSDEAIAFRTWVLDTHKIESSVFDYSDNAKNTFVNSPTTNIGNSNQTAHNLLDNHNYNLLTYWIPQFESVWSELPKPTNTTTTPSGNYNRGGTPTYVVPDNTPEPVYYGPTQRPNTSIKIENANPETPHLDGQHNVEINPAHGNPEGV</sequence>
<dbReference type="Proteomes" id="UP000293380">
    <property type="component" value="Unassembled WGS sequence"/>
</dbReference>
<feature type="compositionally biased region" description="Polar residues" evidence="1">
    <location>
        <begin position="109"/>
        <end position="124"/>
    </location>
</feature>
<feature type="non-terminal residue" evidence="3">
    <location>
        <position position="180"/>
    </location>
</feature>
<feature type="signal peptide" evidence="2">
    <location>
        <begin position="1"/>
        <end position="20"/>
    </location>
</feature>
<comment type="caution">
    <text evidence="3">The sequence shown here is derived from an EMBL/GenBank/DDBJ whole genome shotgun (WGS) entry which is preliminary data.</text>
</comment>
<reference evidence="3 4" key="1">
    <citation type="submission" date="2019-02" db="EMBL/GenBank/DDBJ databases">
        <title>Comparative genomic analysis of the Hafnia genus genomes.</title>
        <authorList>
            <person name="Zhiqiu Y."/>
            <person name="Chao Y."/>
            <person name="Yuhui D."/>
            <person name="Di H."/>
            <person name="Bin L."/>
        </authorList>
    </citation>
    <scope>NUCLEOTIDE SEQUENCE [LARGE SCALE GENOMIC DNA]</scope>
    <source>
        <strain evidence="3 4">PCM_1194</strain>
    </source>
</reference>
<feature type="region of interest" description="Disordered" evidence="1">
    <location>
        <begin position="144"/>
        <end position="180"/>
    </location>
</feature>
<dbReference type="EMBL" id="SITD01000068">
    <property type="protein sequence ID" value="TBM21241.1"/>
    <property type="molecule type" value="Genomic_DNA"/>
</dbReference>